<evidence type="ECO:0000256" key="7">
    <source>
        <dbReference type="SAM" id="MobiDB-lite"/>
    </source>
</evidence>
<evidence type="ECO:0008006" key="11">
    <source>
        <dbReference type="Google" id="ProtNLM"/>
    </source>
</evidence>
<keyword evidence="10" id="KW-1185">Reference proteome</keyword>
<keyword evidence="3 8" id="KW-0812">Transmembrane</keyword>
<evidence type="ECO:0000256" key="6">
    <source>
        <dbReference type="ARBA" id="ARBA00023180"/>
    </source>
</evidence>
<keyword evidence="4 8" id="KW-1133">Transmembrane helix</keyword>
<feature type="transmembrane region" description="Helical" evidence="8">
    <location>
        <begin position="180"/>
        <end position="201"/>
    </location>
</feature>
<feature type="transmembrane region" description="Helical" evidence="8">
    <location>
        <begin position="62"/>
        <end position="84"/>
    </location>
</feature>
<feature type="region of interest" description="Disordered" evidence="7">
    <location>
        <begin position="449"/>
        <end position="481"/>
    </location>
</feature>
<dbReference type="PANTHER" id="PTHR31158:SF1">
    <property type="entry name" value="DOXA1 FACTOR-RELATED"/>
    <property type="match status" value="1"/>
</dbReference>
<proteinExistence type="inferred from homology"/>
<feature type="transmembrane region" description="Helical" evidence="8">
    <location>
        <begin position="251"/>
        <end position="276"/>
    </location>
</feature>
<feature type="transmembrane region" description="Helical" evidence="8">
    <location>
        <begin position="208"/>
        <end position="231"/>
    </location>
</feature>
<keyword evidence="5 8" id="KW-0472">Membrane</keyword>
<dbReference type="GO" id="GO:0015031">
    <property type="term" value="P:protein transport"/>
    <property type="evidence" value="ECO:0007669"/>
    <property type="project" value="InterPro"/>
</dbReference>
<dbReference type="InterPro" id="IPR018469">
    <property type="entry name" value="Dual_oxidase_maturation_fac"/>
</dbReference>
<dbReference type="EMBL" id="JAZGQO010000007">
    <property type="protein sequence ID" value="KAK6182648.1"/>
    <property type="molecule type" value="Genomic_DNA"/>
</dbReference>
<dbReference type="GO" id="GO:0005789">
    <property type="term" value="C:endoplasmic reticulum membrane"/>
    <property type="evidence" value="ECO:0007669"/>
    <property type="project" value="InterPro"/>
</dbReference>
<reference evidence="9 10" key="1">
    <citation type="submission" date="2024-01" db="EMBL/GenBank/DDBJ databases">
        <title>The genome of the rayed Mediterranean limpet Patella caerulea (Linnaeus, 1758).</title>
        <authorList>
            <person name="Anh-Thu Weber A."/>
            <person name="Halstead-Nussloch G."/>
        </authorList>
    </citation>
    <scope>NUCLEOTIDE SEQUENCE [LARGE SCALE GENOMIC DNA]</scope>
    <source>
        <strain evidence="9">AATW-2023a</strain>
        <tissue evidence="9">Whole specimen</tissue>
    </source>
</reference>
<dbReference type="PANTHER" id="PTHR31158">
    <property type="entry name" value="DUAL OXIDASE 2"/>
    <property type="match status" value="1"/>
</dbReference>
<evidence type="ECO:0000313" key="10">
    <source>
        <dbReference type="Proteomes" id="UP001347796"/>
    </source>
</evidence>
<name>A0AAN8K0P6_PATCE</name>
<evidence type="ECO:0000256" key="1">
    <source>
        <dbReference type="ARBA" id="ARBA00004141"/>
    </source>
</evidence>
<evidence type="ECO:0000313" key="9">
    <source>
        <dbReference type="EMBL" id="KAK6182648.1"/>
    </source>
</evidence>
<comment type="similarity">
    <text evidence="2">Belongs to the DUOXA family.</text>
</comment>
<feature type="compositionally biased region" description="Polar residues" evidence="7">
    <location>
        <begin position="468"/>
        <end position="481"/>
    </location>
</feature>
<evidence type="ECO:0000256" key="5">
    <source>
        <dbReference type="ARBA" id="ARBA00023136"/>
    </source>
</evidence>
<sequence>MGWFEAFRGDQGYTSYGDRRTAALVDVPLAAVTYFCTLIAIATVIASLGIRGKDKWGTVVRSFYGVAVGSIILVSLYGHCWLMGKENISSTYIYRSPDIFTGEVGIHVGLHGANVTLRGYFGEPGRRGEVIYSEALPWPDFGQEEEHLSVYLSRGLPDPILRVAEYLCTDSGGLRWGRSFHLAGSLGCALLWTSFAFWLITNILLFTVVVYGAYMMILTGTTMFLASIVYHVLMPTQSLAITFDDVTLKTHYGWCFWLTLITGVTTIIFGIILFTLEHFIPKRLSEFFRVETSIGEDEKYDMLINDTSRRSSVFSVMDKHGSFFQGPNIRKQSIFSEPDSRRSSIGTNGWFAHNRAFVNDHGRSQPHTALYPYDVDIIVEEEENVSSEENQETASDVRIEIEPDFSTTSSEGITMTTVDSENRVNDLNEKHMSANNNKTQVGVTTINIKAGRSRKNSSDSGHGCSENCCSSAVSDSQSITS</sequence>
<organism evidence="9 10">
    <name type="scientific">Patella caerulea</name>
    <name type="common">Rayed Mediterranean limpet</name>
    <dbReference type="NCBI Taxonomy" id="87958"/>
    <lineage>
        <taxon>Eukaryota</taxon>
        <taxon>Metazoa</taxon>
        <taxon>Spiralia</taxon>
        <taxon>Lophotrochozoa</taxon>
        <taxon>Mollusca</taxon>
        <taxon>Gastropoda</taxon>
        <taxon>Patellogastropoda</taxon>
        <taxon>Patelloidea</taxon>
        <taxon>Patellidae</taxon>
        <taxon>Patella</taxon>
    </lineage>
</organism>
<feature type="transmembrane region" description="Helical" evidence="8">
    <location>
        <begin position="29"/>
        <end position="50"/>
    </location>
</feature>
<gene>
    <name evidence="9" type="ORF">SNE40_010286</name>
</gene>
<evidence type="ECO:0000256" key="3">
    <source>
        <dbReference type="ARBA" id="ARBA00022692"/>
    </source>
</evidence>
<dbReference type="Pfam" id="PF10204">
    <property type="entry name" value="DuoxA"/>
    <property type="match status" value="1"/>
</dbReference>
<dbReference type="Proteomes" id="UP001347796">
    <property type="component" value="Unassembled WGS sequence"/>
</dbReference>
<comment type="caution">
    <text evidence="9">The sequence shown here is derived from an EMBL/GenBank/DDBJ whole genome shotgun (WGS) entry which is preliminary data.</text>
</comment>
<dbReference type="AlphaFoldDB" id="A0AAN8K0P6"/>
<protein>
    <recommendedName>
        <fullName evidence="11">Dual oxidase maturation factor 1</fullName>
    </recommendedName>
</protein>
<evidence type="ECO:0000256" key="8">
    <source>
        <dbReference type="SAM" id="Phobius"/>
    </source>
</evidence>
<accession>A0AAN8K0P6</accession>
<evidence type="ECO:0000256" key="4">
    <source>
        <dbReference type="ARBA" id="ARBA00022989"/>
    </source>
</evidence>
<comment type="subcellular location">
    <subcellularLocation>
        <location evidence="1">Membrane</location>
        <topology evidence="1">Multi-pass membrane protein</topology>
    </subcellularLocation>
</comment>
<evidence type="ECO:0000256" key="2">
    <source>
        <dbReference type="ARBA" id="ARBA00009816"/>
    </source>
</evidence>
<keyword evidence="6" id="KW-0325">Glycoprotein</keyword>